<keyword evidence="2" id="KW-0675">Receptor</keyword>
<evidence type="ECO:0000313" key="2">
    <source>
        <dbReference type="EMBL" id="SBQ69282.1"/>
    </source>
</evidence>
<evidence type="ECO:0000256" key="1">
    <source>
        <dbReference type="SAM" id="Phobius"/>
    </source>
</evidence>
<reference evidence="2" key="1">
    <citation type="submission" date="2016-05" db="EMBL/GenBank/DDBJ databases">
        <authorList>
            <person name="Lavstsen T."/>
            <person name="Jespersen J.S."/>
        </authorList>
    </citation>
    <scope>NUCLEOTIDE SEQUENCE</scope>
    <source>
        <tissue evidence="2">Brain</tissue>
    </source>
</reference>
<gene>
    <name evidence="2" type="primary">CHRNA6</name>
</gene>
<sequence length="42" mass="4609">SLSLSLSLLDSIIVLLLCLVSPFILPPALLWDSIINFCHQSL</sequence>
<keyword evidence="1" id="KW-0812">Transmembrane</keyword>
<accession>A0A1A8GDL9</accession>
<proteinExistence type="predicted"/>
<name>A0A1A8GDL9_9TELE</name>
<reference evidence="2" key="2">
    <citation type="submission" date="2016-06" db="EMBL/GenBank/DDBJ databases">
        <title>The genome of a short-lived fish provides insights into sex chromosome evolution and the genetic control of aging.</title>
        <authorList>
            <person name="Reichwald K."/>
            <person name="Felder M."/>
            <person name="Petzold A."/>
            <person name="Koch P."/>
            <person name="Groth M."/>
            <person name="Platzer M."/>
        </authorList>
    </citation>
    <scope>NUCLEOTIDE SEQUENCE</scope>
    <source>
        <tissue evidence="2">Brain</tissue>
    </source>
</reference>
<feature type="transmembrane region" description="Helical" evidence="1">
    <location>
        <begin position="12"/>
        <end position="31"/>
    </location>
</feature>
<dbReference type="EMBL" id="HAEC01001205">
    <property type="protein sequence ID" value="SBQ69282.1"/>
    <property type="molecule type" value="Transcribed_RNA"/>
</dbReference>
<feature type="non-terminal residue" evidence="2">
    <location>
        <position position="42"/>
    </location>
</feature>
<dbReference type="AlphaFoldDB" id="A0A1A8GDL9"/>
<keyword evidence="1" id="KW-0472">Membrane</keyword>
<protein>
    <submittedName>
        <fullName evidence="2">Cholinergic receptor, nicotinic, alpha 6 (Neuronal)</fullName>
    </submittedName>
</protein>
<organism evidence="2">
    <name type="scientific">Nothobranchius korthausae</name>
    <dbReference type="NCBI Taxonomy" id="1143690"/>
    <lineage>
        <taxon>Eukaryota</taxon>
        <taxon>Metazoa</taxon>
        <taxon>Chordata</taxon>
        <taxon>Craniata</taxon>
        <taxon>Vertebrata</taxon>
        <taxon>Euteleostomi</taxon>
        <taxon>Actinopterygii</taxon>
        <taxon>Neopterygii</taxon>
        <taxon>Teleostei</taxon>
        <taxon>Neoteleostei</taxon>
        <taxon>Acanthomorphata</taxon>
        <taxon>Ovalentaria</taxon>
        <taxon>Atherinomorphae</taxon>
        <taxon>Cyprinodontiformes</taxon>
        <taxon>Nothobranchiidae</taxon>
        <taxon>Nothobranchius</taxon>
    </lineage>
</organism>
<feature type="non-terminal residue" evidence="2">
    <location>
        <position position="1"/>
    </location>
</feature>
<keyword evidence="1" id="KW-1133">Transmembrane helix</keyword>